<comment type="caution">
    <text evidence="5">The sequence shown here is derived from an EMBL/GenBank/DDBJ whole genome shotgun (WGS) entry which is preliminary data.</text>
</comment>
<keyword evidence="3" id="KW-0479">Metal-binding</keyword>
<dbReference type="PANTHER" id="PTHR10638:SF86">
    <property type="entry name" value="COPPER AMINE OXIDASE 1-RELATED"/>
    <property type="match status" value="1"/>
</dbReference>
<dbReference type="Proteomes" id="UP000634229">
    <property type="component" value="Unassembled WGS sequence"/>
</dbReference>
<evidence type="ECO:0000313" key="5">
    <source>
        <dbReference type="EMBL" id="MBL1100665.1"/>
    </source>
</evidence>
<dbReference type="EC" id="1.4.3.-" evidence="3"/>
<dbReference type="InterPro" id="IPR015798">
    <property type="entry name" value="Cu_amine_oxidase_C"/>
</dbReference>
<organism evidence="5 6">
    <name type="scientific">Streptomyces coffeae</name>
    <dbReference type="NCBI Taxonomy" id="621382"/>
    <lineage>
        <taxon>Bacteria</taxon>
        <taxon>Bacillati</taxon>
        <taxon>Actinomycetota</taxon>
        <taxon>Actinomycetes</taxon>
        <taxon>Kitasatosporales</taxon>
        <taxon>Streptomycetaceae</taxon>
        <taxon>Streptomyces</taxon>
    </lineage>
</organism>
<reference evidence="5 6" key="1">
    <citation type="submission" date="2021-01" db="EMBL/GenBank/DDBJ databases">
        <title>WGS of actinomycetes isolated from Thailand.</title>
        <authorList>
            <person name="Thawai C."/>
        </authorList>
    </citation>
    <scope>NUCLEOTIDE SEQUENCE [LARGE SCALE GENOMIC DNA]</scope>
    <source>
        <strain evidence="5 6">CA1R205</strain>
    </source>
</reference>
<dbReference type="EMBL" id="JAERRF010000021">
    <property type="protein sequence ID" value="MBL1100665.1"/>
    <property type="molecule type" value="Genomic_DNA"/>
</dbReference>
<evidence type="ECO:0000313" key="6">
    <source>
        <dbReference type="Proteomes" id="UP000634229"/>
    </source>
</evidence>
<evidence type="ECO:0000256" key="1">
    <source>
        <dbReference type="ARBA" id="ARBA00001935"/>
    </source>
</evidence>
<accession>A0ABS1NL37</accession>
<comment type="subunit">
    <text evidence="2">Homodimer.</text>
</comment>
<keyword evidence="3" id="KW-0801">TPQ</keyword>
<dbReference type="PANTHER" id="PTHR10638">
    <property type="entry name" value="COPPER AMINE OXIDASE"/>
    <property type="match status" value="1"/>
</dbReference>
<gene>
    <name evidence="5" type="ORF">JK363_29195</name>
</gene>
<dbReference type="InterPro" id="IPR036460">
    <property type="entry name" value="Cu_amine_oxidase_C_sf"/>
</dbReference>
<feature type="domain" description="Copper amine oxidase catalytic" evidence="4">
    <location>
        <begin position="4"/>
        <end position="342"/>
    </location>
</feature>
<dbReference type="SUPFAM" id="SSF49998">
    <property type="entry name" value="Amine oxidase catalytic domain"/>
    <property type="match status" value="1"/>
</dbReference>
<comment type="similarity">
    <text evidence="3">Belongs to the copper/topaquinone oxidase family.</text>
</comment>
<proteinExistence type="inferred from homology"/>
<evidence type="ECO:0000259" key="4">
    <source>
        <dbReference type="Pfam" id="PF01179"/>
    </source>
</evidence>
<keyword evidence="3" id="KW-0560">Oxidoreductase</keyword>
<dbReference type="InterPro" id="IPR000269">
    <property type="entry name" value="Cu_amine_oxidase"/>
</dbReference>
<keyword evidence="3" id="KW-0186">Copper</keyword>
<keyword evidence="6" id="KW-1185">Reference proteome</keyword>
<comment type="PTM">
    <text evidence="3">Topaquinone (TPQ) is generated by copper-dependent autoxidation of a specific tyrosyl residue.</text>
</comment>
<name>A0ABS1NL37_9ACTN</name>
<comment type="cofactor">
    <cofactor evidence="3">
        <name>Cu cation</name>
        <dbReference type="ChEBI" id="CHEBI:23378"/>
    </cofactor>
    <text evidence="3">Contains 1 topaquinone per subunit.</text>
</comment>
<protein>
    <recommendedName>
        <fullName evidence="3">Amine oxidase</fullName>
        <ecNumber evidence="3">1.4.3.-</ecNumber>
    </recommendedName>
</protein>
<dbReference type="Pfam" id="PF01179">
    <property type="entry name" value="Cu_amine_oxid"/>
    <property type="match status" value="1"/>
</dbReference>
<evidence type="ECO:0000256" key="2">
    <source>
        <dbReference type="ARBA" id="ARBA00011738"/>
    </source>
</evidence>
<dbReference type="Gene3D" id="2.70.98.20">
    <property type="entry name" value="Copper amine oxidase, catalytic domain"/>
    <property type="match status" value="1"/>
</dbReference>
<evidence type="ECO:0000256" key="3">
    <source>
        <dbReference type="RuleBase" id="RU000672"/>
    </source>
</evidence>
<sequence length="350" mass="38986">MCWDVDRNTGVVLSDVTYTPLRGTPTRVLKSASLAEVHVPYDSGEPRFYDVSAIGFGDLEQGTLTQLTKKDCPAGRLGSFRGTAVLCSEEQPRPFAYKSAVEKGVLHGSDLTVFSVSEIGWYDYIIEWHFADDGSITPRAGATGSLSPFQFADATGGWPTGVGSTRFSENHSHNIFWRMDFDVDGEKKNAVEQYDFPGSGTAKRTTKRTVLSRETAADIAPSRFWRVVNRAAENADGHPKSWEIDNHESDQYRGPDHTEDFTHHDMYFTQYRTCERLAYGNKANAYGTAASGCAPSVDKYVNGEKLTDPVAWVSVDFHHVPRDEDEDPMPTHWQGFRIVPRDVTATSRLP</sequence>
<comment type="cofactor">
    <cofactor evidence="1">
        <name>Cu cation</name>
        <dbReference type="ChEBI" id="CHEBI:23378"/>
    </cofactor>
</comment>